<name>A0ABD1Y5Q2_9MARC</name>
<evidence type="ECO:0000256" key="1">
    <source>
        <dbReference type="SAM" id="Coils"/>
    </source>
</evidence>
<dbReference type="EMBL" id="JBHFFA010000006">
    <property type="protein sequence ID" value="KAL2622030.1"/>
    <property type="molecule type" value="Genomic_DNA"/>
</dbReference>
<comment type="caution">
    <text evidence="2">The sequence shown here is derived from an EMBL/GenBank/DDBJ whole genome shotgun (WGS) entry which is preliminary data.</text>
</comment>
<evidence type="ECO:0000313" key="3">
    <source>
        <dbReference type="Proteomes" id="UP001605036"/>
    </source>
</evidence>
<proteinExistence type="predicted"/>
<reference evidence="2 3" key="1">
    <citation type="submission" date="2024-09" db="EMBL/GenBank/DDBJ databases">
        <title>Chromosome-scale assembly of Riccia fluitans.</title>
        <authorList>
            <person name="Paukszto L."/>
            <person name="Sawicki J."/>
            <person name="Karawczyk K."/>
            <person name="Piernik-Szablinska J."/>
            <person name="Szczecinska M."/>
            <person name="Mazdziarz M."/>
        </authorList>
    </citation>
    <scope>NUCLEOTIDE SEQUENCE [LARGE SCALE GENOMIC DNA]</scope>
    <source>
        <strain evidence="2">Rf_01</strain>
        <tissue evidence="2">Aerial parts of the thallus</tissue>
    </source>
</reference>
<protein>
    <submittedName>
        <fullName evidence="2">Uncharacterized protein</fullName>
    </submittedName>
</protein>
<evidence type="ECO:0000313" key="2">
    <source>
        <dbReference type="EMBL" id="KAL2622030.1"/>
    </source>
</evidence>
<accession>A0ABD1Y5Q2</accession>
<dbReference type="Proteomes" id="UP001605036">
    <property type="component" value="Unassembled WGS sequence"/>
</dbReference>
<sequence length="317" mass="36683">MWRDYQYVFEGIATELSHRGSFIDGLDRSLWEDRPARYLLFIALCKAIWLERNKQTYAERERRIPLSNTVEMACEMANAQLHLDLEEAKLQSFYCLLTEWTPCSRNSSNEKFRTFACDSCTSAAEVVSRSYLVLGKTDLIFICGLDFEQGQPDPIAKLPVDFTNLSNQWLKPVAHQEIPVRILHQSMIMKERNLKAMYLILNMLGLKVDLNHTPPPSSPRLSHVHVDPGVAHLSVPERHVETHDPPLESPIVQRRGAIRGQRVKRKSLARQREMVAALREFTKVYKDAKQAKQNEERERTNLLSSLITLRKRVMFPE</sequence>
<gene>
    <name evidence="2" type="ORF">R1flu_002235</name>
</gene>
<feature type="coiled-coil region" evidence="1">
    <location>
        <begin position="278"/>
        <end position="305"/>
    </location>
</feature>
<keyword evidence="1" id="KW-0175">Coiled coil</keyword>
<dbReference type="AlphaFoldDB" id="A0ABD1Y5Q2"/>
<keyword evidence="3" id="KW-1185">Reference proteome</keyword>
<organism evidence="2 3">
    <name type="scientific">Riccia fluitans</name>
    <dbReference type="NCBI Taxonomy" id="41844"/>
    <lineage>
        <taxon>Eukaryota</taxon>
        <taxon>Viridiplantae</taxon>
        <taxon>Streptophyta</taxon>
        <taxon>Embryophyta</taxon>
        <taxon>Marchantiophyta</taxon>
        <taxon>Marchantiopsida</taxon>
        <taxon>Marchantiidae</taxon>
        <taxon>Marchantiales</taxon>
        <taxon>Ricciaceae</taxon>
        <taxon>Riccia</taxon>
    </lineage>
</organism>